<name>A0A183J1T2_9BILA</name>
<reference evidence="3" key="1">
    <citation type="submission" date="2016-06" db="UniProtKB">
        <authorList>
            <consortium name="WormBaseParasite"/>
        </authorList>
    </citation>
    <scope>IDENTIFICATION</scope>
</reference>
<evidence type="ECO:0000313" key="1">
    <source>
        <dbReference type="EMBL" id="VDP26449.1"/>
    </source>
</evidence>
<evidence type="ECO:0000313" key="2">
    <source>
        <dbReference type="Proteomes" id="UP000270296"/>
    </source>
</evidence>
<organism evidence="3">
    <name type="scientific">Soboliphyme baturini</name>
    <dbReference type="NCBI Taxonomy" id="241478"/>
    <lineage>
        <taxon>Eukaryota</taxon>
        <taxon>Metazoa</taxon>
        <taxon>Ecdysozoa</taxon>
        <taxon>Nematoda</taxon>
        <taxon>Enoplea</taxon>
        <taxon>Dorylaimia</taxon>
        <taxon>Dioctophymatida</taxon>
        <taxon>Dioctophymatoidea</taxon>
        <taxon>Soboliphymatidae</taxon>
        <taxon>Soboliphyme</taxon>
    </lineage>
</organism>
<proteinExistence type="predicted"/>
<dbReference type="AlphaFoldDB" id="A0A183J1T2"/>
<dbReference type="EMBL" id="UZAM01013234">
    <property type="protein sequence ID" value="VDP26449.1"/>
    <property type="molecule type" value="Genomic_DNA"/>
</dbReference>
<gene>
    <name evidence="1" type="ORF">SBAD_LOCUS9830</name>
</gene>
<dbReference type="WBParaSite" id="SBAD_0001018101-mRNA-1">
    <property type="protein sequence ID" value="SBAD_0001018101-mRNA-1"/>
    <property type="gene ID" value="SBAD_0001018101"/>
</dbReference>
<reference evidence="1 2" key="2">
    <citation type="submission" date="2018-11" db="EMBL/GenBank/DDBJ databases">
        <authorList>
            <consortium name="Pathogen Informatics"/>
        </authorList>
    </citation>
    <scope>NUCLEOTIDE SEQUENCE [LARGE SCALE GENOMIC DNA]</scope>
</reference>
<evidence type="ECO:0000313" key="3">
    <source>
        <dbReference type="WBParaSite" id="SBAD_0001018101-mRNA-1"/>
    </source>
</evidence>
<accession>A0A183J1T2</accession>
<sequence>MKLKKPQISSSPLTSLHLIQNALQIIVLQSRSTGAW</sequence>
<protein>
    <submittedName>
        <fullName evidence="1 3">Uncharacterized protein</fullName>
    </submittedName>
</protein>
<dbReference type="Proteomes" id="UP000270296">
    <property type="component" value="Unassembled WGS sequence"/>
</dbReference>
<keyword evidence="2" id="KW-1185">Reference proteome</keyword>